<protein>
    <submittedName>
        <fullName evidence="2">Uncharacterized protein</fullName>
    </submittedName>
</protein>
<accession>A0ABQ9E243</accession>
<evidence type="ECO:0000313" key="3">
    <source>
        <dbReference type="Proteomes" id="UP001217089"/>
    </source>
</evidence>
<feature type="transmembrane region" description="Helical" evidence="1">
    <location>
        <begin position="50"/>
        <end position="77"/>
    </location>
</feature>
<dbReference type="EMBL" id="JARBDR010000921">
    <property type="protein sequence ID" value="KAJ8299347.1"/>
    <property type="molecule type" value="Genomic_DNA"/>
</dbReference>
<dbReference type="Proteomes" id="UP001217089">
    <property type="component" value="Unassembled WGS sequence"/>
</dbReference>
<keyword evidence="1" id="KW-0812">Transmembrane</keyword>
<evidence type="ECO:0000256" key="1">
    <source>
        <dbReference type="SAM" id="Phobius"/>
    </source>
</evidence>
<sequence length="84" mass="9643">MCILLNILVHYFVFVFIIFGLEIAATALAFSYKDEGCMEEIEYWFSKNMYVLGVVALTLAVIQISTMVTAVVLFCCLRRDKYLL</sequence>
<reference evidence="2 3" key="1">
    <citation type="submission" date="2022-12" db="EMBL/GenBank/DDBJ databases">
        <title>Chromosome-level genome of Tegillarca granosa.</title>
        <authorList>
            <person name="Kim J."/>
        </authorList>
    </citation>
    <scope>NUCLEOTIDE SEQUENCE [LARGE SCALE GENOMIC DNA]</scope>
    <source>
        <strain evidence="2">Teg-2019</strain>
        <tissue evidence="2">Adductor muscle</tissue>
    </source>
</reference>
<evidence type="ECO:0000313" key="2">
    <source>
        <dbReference type="EMBL" id="KAJ8299347.1"/>
    </source>
</evidence>
<keyword evidence="1" id="KW-1133">Transmembrane helix</keyword>
<proteinExistence type="predicted"/>
<gene>
    <name evidence="2" type="ORF">KUTeg_023407</name>
</gene>
<comment type="caution">
    <text evidence="2">The sequence shown here is derived from an EMBL/GenBank/DDBJ whole genome shotgun (WGS) entry which is preliminary data.</text>
</comment>
<keyword evidence="3" id="KW-1185">Reference proteome</keyword>
<organism evidence="2 3">
    <name type="scientific">Tegillarca granosa</name>
    <name type="common">Malaysian cockle</name>
    <name type="synonym">Anadara granosa</name>
    <dbReference type="NCBI Taxonomy" id="220873"/>
    <lineage>
        <taxon>Eukaryota</taxon>
        <taxon>Metazoa</taxon>
        <taxon>Spiralia</taxon>
        <taxon>Lophotrochozoa</taxon>
        <taxon>Mollusca</taxon>
        <taxon>Bivalvia</taxon>
        <taxon>Autobranchia</taxon>
        <taxon>Pteriomorphia</taxon>
        <taxon>Arcoida</taxon>
        <taxon>Arcoidea</taxon>
        <taxon>Arcidae</taxon>
        <taxon>Tegillarca</taxon>
    </lineage>
</organism>
<feature type="transmembrane region" description="Helical" evidence="1">
    <location>
        <begin position="7"/>
        <end position="30"/>
    </location>
</feature>
<keyword evidence="1" id="KW-0472">Membrane</keyword>
<name>A0ABQ9E243_TEGGR</name>